<dbReference type="RefSeq" id="WP_163386680.1">
    <property type="nucleotide sequence ID" value="NZ_JAUFQS010000005.1"/>
</dbReference>
<comment type="caution">
    <text evidence="7">The sequence shown here is derived from an EMBL/GenBank/DDBJ whole genome shotgun (WGS) entry which is preliminary data.</text>
</comment>
<evidence type="ECO:0000313" key="7">
    <source>
        <dbReference type="EMBL" id="MDN3687416.1"/>
    </source>
</evidence>
<keyword evidence="7" id="KW-0067">ATP-binding</keyword>
<dbReference type="InterPro" id="IPR052162">
    <property type="entry name" value="Sensor_kinase/Photoreceptor"/>
</dbReference>
<accession>A0ABT8C3Y6</accession>
<evidence type="ECO:0000256" key="1">
    <source>
        <dbReference type="ARBA" id="ARBA00000085"/>
    </source>
</evidence>
<keyword evidence="5" id="KW-0418">Kinase</keyword>
<dbReference type="Gene3D" id="3.30.565.10">
    <property type="entry name" value="Histidine kinase-like ATPase, C-terminal domain"/>
    <property type="match status" value="1"/>
</dbReference>
<organism evidence="7 8">
    <name type="scientific">Cyclobacterium jeungdonense</name>
    <dbReference type="NCBI Taxonomy" id="708087"/>
    <lineage>
        <taxon>Bacteria</taxon>
        <taxon>Pseudomonadati</taxon>
        <taxon>Bacteroidota</taxon>
        <taxon>Cytophagia</taxon>
        <taxon>Cytophagales</taxon>
        <taxon>Cyclobacteriaceae</taxon>
        <taxon>Cyclobacterium</taxon>
    </lineage>
</organism>
<dbReference type="InterPro" id="IPR036890">
    <property type="entry name" value="HATPase_C_sf"/>
</dbReference>
<keyword evidence="4" id="KW-0808">Transferase</keyword>
<protein>
    <recommendedName>
        <fullName evidence="2">histidine kinase</fullName>
        <ecNumber evidence="2">2.7.13.3</ecNumber>
    </recommendedName>
</protein>
<evidence type="ECO:0000256" key="4">
    <source>
        <dbReference type="ARBA" id="ARBA00022679"/>
    </source>
</evidence>
<dbReference type="EC" id="2.7.13.3" evidence="2"/>
<gene>
    <name evidence="7" type="ORF">QWZ15_06230</name>
</gene>
<keyword evidence="3" id="KW-0597">Phosphoprotein</keyword>
<dbReference type="GO" id="GO:0005524">
    <property type="term" value="F:ATP binding"/>
    <property type="evidence" value="ECO:0007669"/>
    <property type="project" value="UniProtKB-KW"/>
</dbReference>
<dbReference type="PANTHER" id="PTHR43304:SF1">
    <property type="entry name" value="PAC DOMAIN-CONTAINING PROTEIN"/>
    <property type="match status" value="1"/>
</dbReference>
<dbReference type="InterPro" id="IPR036097">
    <property type="entry name" value="HisK_dim/P_sf"/>
</dbReference>
<dbReference type="InterPro" id="IPR004358">
    <property type="entry name" value="Sig_transdc_His_kin-like_C"/>
</dbReference>
<evidence type="ECO:0000259" key="6">
    <source>
        <dbReference type="PROSITE" id="PS50109"/>
    </source>
</evidence>
<dbReference type="SMART" id="SM00387">
    <property type="entry name" value="HATPase_c"/>
    <property type="match status" value="1"/>
</dbReference>
<dbReference type="SUPFAM" id="SSF47384">
    <property type="entry name" value="Homodimeric domain of signal transducing histidine kinase"/>
    <property type="match status" value="1"/>
</dbReference>
<feature type="domain" description="Histidine kinase" evidence="6">
    <location>
        <begin position="132"/>
        <end position="345"/>
    </location>
</feature>
<dbReference type="InterPro" id="IPR003594">
    <property type="entry name" value="HATPase_dom"/>
</dbReference>
<proteinExistence type="predicted"/>
<dbReference type="PROSITE" id="PS50109">
    <property type="entry name" value="HIS_KIN"/>
    <property type="match status" value="1"/>
</dbReference>
<dbReference type="InterPro" id="IPR005467">
    <property type="entry name" value="His_kinase_dom"/>
</dbReference>
<reference evidence="8" key="1">
    <citation type="journal article" date="2019" name="Int. J. Syst. Evol. Microbiol.">
        <title>The Global Catalogue of Microorganisms (GCM) 10K type strain sequencing project: providing services to taxonomists for standard genome sequencing and annotation.</title>
        <authorList>
            <consortium name="The Broad Institute Genomics Platform"/>
            <consortium name="The Broad Institute Genome Sequencing Center for Infectious Disease"/>
            <person name="Wu L."/>
            <person name="Ma J."/>
        </authorList>
    </citation>
    <scope>NUCLEOTIDE SEQUENCE [LARGE SCALE GENOMIC DNA]</scope>
    <source>
        <strain evidence="8">CECT 7706</strain>
    </source>
</reference>
<evidence type="ECO:0000256" key="2">
    <source>
        <dbReference type="ARBA" id="ARBA00012438"/>
    </source>
</evidence>
<dbReference type="Proteomes" id="UP001236663">
    <property type="component" value="Unassembled WGS sequence"/>
</dbReference>
<dbReference type="Pfam" id="PF02518">
    <property type="entry name" value="HATPase_c"/>
    <property type="match status" value="1"/>
</dbReference>
<keyword evidence="8" id="KW-1185">Reference proteome</keyword>
<dbReference type="PANTHER" id="PTHR43304">
    <property type="entry name" value="PHYTOCHROME-LIKE PROTEIN CPH1"/>
    <property type="match status" value="1"/>
</dbReference>
<evidence type="ECO:0000256" key="3">
    <source>
        <dbReference type="ARBA" id="ARBA00022553"/>
    </source>
</evidence>
<dbReference type="PRINTS" id="PR00344">
    <property type="entry name" value="BCTRLSENSOR"/>
</dbReference>
<comment type="catalytic activity">
    <reaction evidence="1">
        <text>ATP + protein L-histidine = ADP + protein N-phospho-L-histidine.</text>
        <dbReference type="EC" id="2.7.13.3"/>
    </reaction>
</comment>
<evidence type="ECO:0000313" key="8">
    <source>
        <dbReference type="Proteomes" id="UP001236663"/>
    </source>
</evidence>
<keyword evidence="7" id="KW-0547">Nucleotide-binding</keyword>
<dbReference type="EMBL" id="JAUFQS010000005">
    <property type="protein sequence ID" value="MDN3687416.1"/>
    <property type="molecule type" value="Genomic_DNA"/>
</dbReference>
<sequence length="346" mass="40241">MGYKHELEEANRKIEFLYQEKEKRAGELYIANLELIYQNGEKEKRADELVTANLELEFQNEEKEKRADELIIANLELDFQNEEKKKRADELAIAYLELTFQNREKESRAEKLILANKRLSVQKVQLEDFFNIVSHNLRGPLNNIFMLVDDITETKEESEVATLKELLKGSTVILREILDELMESLQVKYDLEIRSKRIDLKDYFFKTCVGLRGQIDRSNALIECDFDESLFLHFPPTYVRSIMHNLISNSLKYKSPLRTPHICVKSKREGNKIVLSVADNGLGIDLSKHGKDLFKIRKVFHTHPDAKGFGLYITKCQMEAMNGRIWADSIPQVGSTFYVEFTNQPL</sequence>
<name>A0ABT8C3Y6_9BACT</name>
<evidence type="ECO:0000256" key="5">
    <source>
        <dbReference type="ARBA" id="ARBA00022777"/>
    </source>
</evidence>
<dbReference type="SUPFAM" id="SSF55874">
    <property type="entry name" value="ATPase domain of HSP90 chaperone/DNA topoisomerase II/histidine kinase"/>
    <property type="match status" value="1"/>
</dbReference>
<dbReference type="Gene3D" id="1.10.287.130">
    <property type="match status" value="1"/>
</dbReference>